<dbReference type="GO" id="GO:0006729">
    <property type="term" value="P:tetrahydrobiopterin biosynthetic process"/>
    <property type="evidence" value="ECO:0007669"/>
    <property type="project" value="InterPro"/>
</dbReference>
<dbReference type="OrthoDB" id="277398at2759"/>
<dbReference type="GO" id="GO:0008124">
    <property type="term" value="F:4-alpha-hydroxytetrahydrobiopterin dehydratase activity"/>
    <property type="evidence" value="ECO:0007669"/>
    <property type="project" value="UniProtKB-EC"/>
</dbReference>
<evidence type="ECO:0000313" key="7">
    <source>
        <dbReference type="Proteomes" id="UP000094801"/>
    </source>
</evidence>
<protein>
    <recommendedName>
        <fullName evidence="3">4a-hydroxytetrahydrobiopterin dehydratase</fullName>
        <ecNumber evidence="3">4.2.1.96</ecNumber>
    </recommendedName>
    <alternativeName>
        <fullName evidence="5">4-alpha-hydroxy-tetrahydropterin dehydratase</fullName>
    </alternativeName>
</protein>
<dbReference type="PANTHER" id="PTHR12599:SF0">
    <property type="entry name" value="PTERIN-4-ALPHA-CARBINOLAMINE DEHYDRATASE"/>
    <property type="match status" value="1"/>
</dbReference>
<dbReference type="PANTHER" id="PTHR12599">
    <property type="entry name" value="PTERIN-4-ALPHA-CARBINOLAMINE DEHYDRATASE"/>
    <property type="match status" value="1"/>
</dbReference>
<evidence type="ECO:0000256" key="3">
    <source>
        <dbReference type="ARBA" id="ARBA00013252"/>
    </source>
</evidence>
<evidence type="ECO:0000256" key="4">
    <source>
        <dbReference type="ARBA" id="ARBA00023239"/>
    </source>
</evidence>
<comment type="catalytic activity">
    <reaction evidence="1">
        <text>(4aS,6R)-4a-hydroxy-L-erythro-5,6,7,8-tetrahydrobiopterin = (6R)-L-erythro-6,7-dihydrobiopterin + H2O</text>
        <dbReference type="Rhea" id="RHEA:11920"/>
        <dbReference type="ChEBI" id="CHEBI:15377"/>
        <dbReference type="ChEBI" id="CHEBI:15642"/>
        <dbReference type="ChEBI" id="CHEBI:43120"/>
        <dbReference type="EC" id="4.2.1.96"/>
    </reaction>
</comment>
<gene>
    <name evidence="6" type="ORF">CANARDRAFT_6927</name>
</gene>
<reference evidence="7" key="1">
    <citation type="submission" date="2016-04" db="EMBL/GenBank/DDBJ databases">
        <title>Comparative genomics of biotechnologically important yeasts.</title>
        <authorList>
            <consortium name="DOE Joint Genome Institute"/>
            <person name="Riley R."/>
            <person name="Haridas S."/>
            <person name="Wolfe K.H."/>
            <person name="Lopes M.R."/>
            <person name="Hittinger C.T."/>
            <person name="Goker M."/>
            <person name="Salamov A."/>
            <person name="Wisecaver J."/>
            <person name="Long T.M."/>
            <person name="Aerts A.L."/>
            <person name="Barry K."/>
            <person name="Choi C."/>
            <person name="Clum A."/>
            <person name="Coughlan A.Y."/>
            <person name="Deshpande S."/>
            <person name="Douglass A.P."/>
            <person name="Hanson S.J."/>
            <person name="Klenk H.-P."/>
            <person name="Labutti K."/>
            <person name="Lapidus A."/>
            <person name="Lindquist E."/>
            <person name="Lipzen A."/>
            <person name="Meier-Kolthoff J.P."/>
            <person name="Ohm R.A."/>
            <person name="Otillar R.P."/>
            <person name="Pangilinan J."/>
            <person name="Peng Y."/>
            <person name="Rokas A."/>
            <person name="Rosa C.A."/>
            <person name="Scheuner C."/>
            <person name="Sibirny A.A."/>
            <person name="Slot J.C."/>
            <person name="Stielow J.B."/>
            <person name="Sun H."/>
            <person name="Kurtzman C.P."/>
            <person name="Blackwell M."/>
            <person name="Grigoriev I.V."/>
            <person name="Jeffries T.W."/>
        </authorList>
    </citation>
    <scope>NUCLEOTIDE SEQUENCE [LARGE SCALE GENOMIC DNA]</scope>
    <source>
        <strain evidence="7">NRRL YB-2248</strain>
    </source>
</reference>
<dbReference type="CDD" id="cd00488">
    <property type="entry name" value="PCD_DCoH"/>
    <property type="match status" value="1"/>
</dbReference>
<dbReference type="EC" id="4.2.1.96" evidence="3"/>
<dbReference type="Pfam" id="PF01329">
    <property type="entry name" value="Pterin_4a"/>
    <property type="match status" value="1"/>
</dbReference>
<organism evidence="6 7">
    <name type="scientific">[Candida] arabinofermentans NRRL YB-2248</name>
    <dbReference type="NCBI Taxonomy" id="983967"/>
    <lineage>
        <taxon>Eukaryota</taxon>
        <taxon>Fungi</taxon>
        <taxon>Dikarya</taxon>
        <taxon>Ascomycota</taxon>
        <taxon>Saccharomycotina</taxon>
        <taxon>Pichiomycetes</taxon>
        <taxon>Pichiales</taxon>
        <taxon>Pichiaceae</taxon>
        <taxon>Ogataea</taxon>
        <taxon>Ogataea/Candida clade</taxon>
    </lineage>
</organism>
<name>A0A1E4T3W8_9ASCO</name>
<dbReference type="HAMAP" id="MF_00434">
    <property type="entry name" value="Pterin_4_alpha"/>
    <property type="match status" value="1"/>
</dbReference>
<keyword evidence="4" id="KW-0456">Lyase</keyword>
<comment type="similarity">
    <text evidence="2">Belongs to the pterin-4-alpha-carbinolamine dehydratase family.</text>
</comment>
<dbReference type="AlphaFoldDB" id="A0A1E4T3W8"/>
<dbReference type="InterPro" id="IPR036428">
    <property type="entry name" value="PCD_sf"/>
</dbReference>
<accession>A0A1E4T3W8</accession>
<dbReference type="EMBL" id="KV453850">
    <property type="protein sequence ID" value="ODV86457.1"/>
    <property type="molecule type" value="Genomic_DNA"/>
</dbReference>
<proteinExistence type="inferred from homology"/>
<dbReference type="STRING" id="983967.A0A1E4T3W8"/>
<evidence type="ECO:0000256" key="5">
    <source>
        <dbReference type="ARBA" id="ARBA00030497"/>
    </source>
</evidence>
<dbReference type="Gene3D" id="3.30.1360.20">
    <property type="entry name" value="Transcriptional coactivator/pterin dehydratase"/>
    <property type="match status" value="1"/>
</dbReference>
<dbReference type="Proteomes" id="UP000094801">
    <property type="component" value="Unassembled WGS sequence"/>
</dbReference>
<evidence type="ECO:0000256" key="2">
    <source>
        <dbReference type="ARBA" id="ARBA00006472"/>
    </source>
</evidence>
<sequence length="121" mass="14052">MSKIKYIKLSLTEISNSLKKLPVDYTQSQPWRLSVKSDIQPSVDKLTRQFTFKTFEDTWAFLTKVSMRSHLSGHHPKITTVYNSVEIELTTHDVEGLTELDFQLAKRFTNYANQIGEKPKM</sequence>
<dbReference type="InterPro" id="IPR001533">
    <property type="entry name" value="Pterin_deHydtase"/>
</dbReference>
<keyword evidence="7" id="KW-1185">Reference proteome</keyword>
<evidence type="ECO:0000256" key="1">
    <source>
        <dbReference type="ARBA" id="ARBA00001554"/>
    </source>
</evidence>
<evidence type="ECO:0000313" key="6">
    <source>
        <dbReference type="EMBL" id="ODV86457.1"/>
    </source>
</evidence>
<dbReference type="SUPFAM" id="SSF55248">
    <property type="entry name" value="PCD-like"/>
    <property type="match status" value="1"/>
</dbReference>